<keyword evidence="1" id="KW-1133">Transmembrane helix</keyword>
<protein>
    <submittedName>
        <fullName evidence="2">Uncharacterized protein</fullName>
    </submittedName>
</protein>
<keyword evidence="1" id="KW-0812">Transmembrane</keyword>
<keyword evidence="1" id="KW-0472">Membrane</keyword>
<sequence length="124" mass="12516">MPAIVPAALPVAVSARSDRSRRCTASLNRRVKVVLAAAALAASAVAAAVGAVVSRVTSRAAEPRLVPTPDVCVATRWCTPSPLRVTAAEKVPPAPTFAVPTTASAPSRTPLLLASSKIETAAPA</sequence>
<keyword evidence="3" id="KW-1185">Reference proteome</keyword>
<reference evidence="2" key="1">
    <citation type="journal article" date="2021" name="Front. Microbiol.">
        <title>Comprehensive Comparative Genomics and Phenotyping of Methylobacterium Species.</title>
        <authorList>
            <person name="Alessa O."/>
            <person name="Ogura Y."/>
            <person name="Fujitani Y."/>
            <person name="Takami H."/>
            <person name="Hayashi T."/>
            <person name="Sahin N."/>
            <person name="Tani A."/>
        </authorList>
    </citation>
    <scope>NUCLEOTIDE SEQUENCE</scope>
    <source>
        <strain evidence="2">LMG 23639</strain>
    </source>
</reference>
<dbReference type="EMBL" id="BPQR01000025">
    <property type="protein sequence ID" value="GJE06198.1"/>
    <property type="molecule type" value="Genomic_DNA"/>
</dbReference>
<evidence type="ECO:0000313" key="2">
    <source>
        <dbReference type="EMBL" id="GJE06198.1"/>
    </source>
</evidence>
<gene>
    <name evidence="2" type="ORF">AOPFMNJM_1512</name>
</gene>
<reference evidence="2" key="2">
    <citation type="submission" date="2021-08" db="EMBL/GenBank/DDBJ databases">
        <authorList>
            <person name="Tani A."/>
            <person name="Ola A."/>
            <person name="Ogura Y."/>
            <person name="Katsura K."/>
            <person name="Hayashi T."/>
        </authorList>
    </citation>
    <scope>NUCLEOTIDE SEQUENCE</scope>
    <source>
        <strain evidence="2">LMG 23639</strain>
    </source>
</reference>
<dbReference type="Proteomes" id="UP001055102">
    <property type="component" value="Unassembled WGS sequence"/>
</dbReference>
<organism evidence="2 3">
    <name type="scientific">Methylobacterium jeotgali</name>
    <dbReference type="NCBI Taxonomy" id="381630"/>
    <lineage>
        <taxon>Bacteria</taxon>
        <taxon>Pseudomonadati</taxon>
        <taxon>Pseudomonadota</taxon>
        <taxon>Alphaproteobacteria</taxon>
        <taxon>Hyphomicrobiales</taxon>
        <taxon>Methylobacteriaceae</taxon>
        <taxon>Methylobacterium</taxon>
    </lineage>
</organism>
<feature type="transmembrane region" description="Helical" evidence="1">
    <location>
        <begin position="33"/>
        <end position="54"/>
    </location>
</feature>
<proteinExistence type="predicted"/>
<evidence type="ECO:0000313" key="3">
    <source>
        <dbReference type="Proteomes" id="UP001055102"/>
    </source>
</evidence>
<comment type="caution">
    <text evidence="2">The sequence shown here is derived from an EMBL/GenBank/DDBJ whole genome shotgun (WGS) entry which is preliminary data.</text>
</comment>
<evidence type="ECO:0000256" key="1">
    <source>
        <dbReference type="SAM" id="Phobius"/>
    </source>
</evidence>
<accession>A0ABQ4SWE5</accession>
<name>A0ABQ4SWE5_9HYPH</name>